<name>A0A1H0L6R8_9SPHI</name>
<dbReference type="AlphaFoldDB" id="A0A1H0L6R8"/>
<dbReference type="OrthoDB" id="1417318at2"/>
<protein>
    <submittedName>
        <fullName evidence="1">Glycosyl transferase, family 25</fullName>
    </submittedName>
</protein>
<organism evidence="1 2">
    <name type="scientific">Pedobacter steynii</name>
    <dbReference type="NCBI Taxonomy" id="430522"/>
    <lineage>
        <taxon>Bacteria</taxon>
        <taxon>Pseudomonadati</taxon>
        <taxon>Bacteroidota</taxon>
        <taxon>Sphingobacteriia</taxon>
        <taxon>Sphingobacteriales</taxon>
        <taxon>Sphingobacteriaceae</taxon>
        <taxon>Pedobacter</taxon>
    </lineage>
</organism>
<keyword evidence="2" id="KW-1185">Reference proteome</keyword>
<evidence type="ECO:0000313" key="2">
    <source>
        <dbReference type="Proteomes" id="UP000183200"/>
    </source>
</evidence>
<dbReference type="EMBL" id="FNGY01000017">
    <property type="protein sequence ID" value="SDO63918.1"/>
    <property type="molecule type" value="Genomic_DNA"/>
</dbReference>
<gene>
    <name evidence="1" type="ORF">SAMN05421820_11768</name>
</gene>
<proteinExistence type="predicted"/>
<keyword evidence="1" id="KW-0808">Transferase</keyword>
<reference evidence="2" key="1">
    <citation type="submission" date="2016-10" db="EMBL/GenBank/DDBJ databases">
        <authorList>
            <person name="Varghese N."/>
            <person name="Submissions S."/>
        </authorList>
    </citation>
    <scope>NUCLEOTIDE SEQUENCE [LARGE SCALE GENOMIC DNA]</scope>
    <source>
        <strain evidence="2">DSM 19110</strain>
    </source>
</reference>
<dbReference type="Proteomes" id="UP000183200">
    <property type="component" value="Unassembled WGS sequence"/>
</dbReference>
<sequence length="212" mass="24645">MQQKINTYIINLAKRTDRKAHILGQFKHRPEFNVQLVKAILHENGALGLWQTVVHIIRDLVPQEDDYILICEDDHQFTDAYHKEILFNEIANAQKKGADVLLGGVSWFADALQIKDNLFWVDKFNATQFLIVFQGFYTKLLEAESIPGYTADQIIYERSENKFLIYPFISTQKEFGYSDATIKNNKEGYVTEIFETSDIVLSHIVKVAEYYR</sequence>
<dbReference type="RefSeq" id="WP_074612876.1">
    <property type="nucleotide sequence ID" value="NZ_FNGY01000017.1"/>
</dbReference>
<accession>A0A1H0L6R8</accession>
<dbReference type="GO" id="GO:0016740">
    <property type="term" value="F:transferase activity"/>
    <property type="evidence" value="ECO:0007669"/>
    <property type="project" value="UniProtKB-KW"/>
</dbReference>
<evidence type="ECO:0000313" key="1">
    <source>
        <dbReference type="EMBL" id="SDO63918.1"/>
    </source>
</evidence>